<dbReference type="Proteomes" id="UP000244240">
    <property type="component" value="Unassembled WGS sequence"/>
</dbReference>
<name>A0A2T6BH27_9BACL</name>
<dbReference type="SUPFAM" id="SSF52025">
    <property type="entry name" value="PA domain"/>
    <property type="match status" value="1"/>
</dbReference>
<dbReference type="AlphaFoldDB" id="A0A2T6BH27"/>
<dbReference type="GO" id="GO:0008235">
    <property type="term" value="F:metalloexopeptidase activity"/>
    <property type="evidence" value="ECO:0007669"/>
    <property type="project" value="InterPro"/>
</dbReference>
<evidence type="ECO:0000313" key="6">
    <source>
        <dbReference type="Proteomes" id="UP000244240"/>
    </source>
</evidence>
<proteinExistence type="predicted"/>
<dbReference type="EMBL" id="QBKR01000019">
    <property type="protein sequence ID" value="PTX55359.1"/>
    <property type="molecule type" value="Genomic_DNA"/>
</dbReference>
<keyword evidence="2" id="KW-0732">Signal</keyword>
<dbReference type="InterPro" id="IPR045175">
    <property type="entry name" value="M28_fam"/>
</dbReference>
<dbReference type="GO" id="GO:0004177">
    <property type="term" value="F:aminopeptidase activity"/>
    <property type="evidence" value="ECO:0007669"/>
    <property type="project" value="UniProtKB-KW"/>
</dbReference>
<dbReference type="PANTHER" id="PTHR12147:SF26">
    <property type="entry name" value="PEPTIDASE M28 DOMAIN-CONTAINING PROTEIN"/>
    <property type="match status" value="1"/>
</dbReference>
<evidence type="ECO:0000256" key="1">
    <source>
        <dbReference type="SAM" id="MobiDB-lite"/>
    </source>
</evidence>
<feature type="domain" description="PA" evidence="3">
    <location>
        <begin position="126"/>
        <end position="205"/>
    </location>
</feature>
<feature type="region of interest" description="Disordered" evidence="1">
    <location>
        <begin position="430"/>
        <end position="454"/>
    </location>
</feature>
<evidence type="ECO:0000259" key="4">
    <source>
        <dbReference type="Pfam" id="PF04389"/>
    </source>
</evidence>
<dbReference type="CDD" id="cd02133">
    <property type="entry name" value="PA_C5a_like"/>
    <property type="match status" value="1"/>
</dbReference>
<dbReference type="InterPro" id="IPR007484">
    <property type="entry name" value="Peptidase_M28"/>
</dbReference>
<dbReference type="RefSeq" id="WP_170109653.1">
    <property type="nucleotide sequence ID" value="NZ_QBKR01000019.1"/>
</dbReference>
<dbReference type="PANTHER" id="PTHR12147">
    <property type="entry name" value="METALLOPEPTIDASE M28 FAMILY MEMBER"/>
    <property type="match status" value="1"/>
</dbReference>
<accession>A0A2T6BH27</accession>
<feature type="chain" id="PRO_5015413177" evidence="2">
    <location>
        <begin position="27"/>
        <end position="454"/>
    </location>
</feature>
<dbReference type="SUPFAM" id="SSF53187">
    <property type="entry name" value="Zn-dependent exopeptidases"/>
    <property type="match status" value="1"/>
</dbReference>
<evidence type="ECO:0000259" key="3">
    <source>
        <dbReference type="Pfam" id="PF02225"/>
    </source>
</evidence>
<comment type="caution">
    <text evidence="5">The sequence shown here is derived from an EMBL/GenBank/DDBJ whole genome shotgun (WGS) entry which is preliminary data.</text>
</comment>
<sequence length="454" mass="49961">MKRSRLGIVFTLALTMVLVFTASAYAAPLQTQDVSKTVSEHRIHHHIAKLADRDNARVTGFEGEHRAADYIAGELEKYGIQVERQKFPIIAFLSHGAELTVQSPVSEELHPRTFTYTPATPEEGLTADLAYAGLGRTGDFENTDVEGKIALIRRGEFTFYEKVQNAARAGAIGAIIFNHSEGQINGTLGQPTEIPAISLSQSEGEGLLDILNAGETVTVTMTADVEMSESYSQNVIGTLSPRKGSADHTKTIVVGAHYDGVDTPAANDNASGTATLLEMARVLADQRLHHEVKVVFFGAEEVGLVGSHRYVEFLSEEERANTAAMINMDMVGVGDTIGIMTATEDADSFVADMAEEYVKTLGEPYERTTSTRSDHVPFEEAGIPVAFLNYHSDPNYHTDEDTLDKIRIENLDHMGTLVTRLTYDMANNHQLPQKSRKGMNVQKERYHNPEYQRK</sequence>
<organism evidence="5 6">
    <name type="scientific">Melghirimyces profundicolus</name>
    <dbReference type="NCBI Taxonomy" id="1242148"/>
    <lineage>
        <taxon>Bacteria</taxon>
        <taxon>Bacillati</taxon>
        <taxon>Bacillota</taxon>
        <taxon>Bacilli</taxon>
        <taxon>Bacillales</taxon>
        <taxon>Thermoactinomycetaceae</taxon>
        <taxon>Melghirimyces</taxon>
    </lineage>
</organism>
<dbReference type="Pfam" id="PF04389">
    <property type="entry name" value="Peptidase_M28"/>
    <property type="match status" value="1"/>
</dbReference>
<keyword evidence="6" id="KW-1185">Reference proteome</keyword>
<keyword evidence="5" id="KW-0645">Protease</keyword>
<gene>
    <name evidence="5" type="ORF">C8P63_11966</name>
</gene>
<keyword evidence="5" id="KW-0378">Hydrolase</keyword>
<feature type="signal peptide" evidence="2">
    <location>
        <begin position="1"/>
        <end position="26"/>
    </location>
</feature>
<dbReference type="Gene3D" id="3.40.630.10">
    <property type="entry name" value="Zn peptidases"/>
    <property type="match status" value="1"/>
</dbReference>
<evidence type="ECO:0000256" key="2">
    <source>
        <dbReference type="SAM" id="SignalP"/>
    </source>
</evidence>
<protein>
    <submittedName>
        <fullName evidence="5">Aminopeptidase YwaD</fullName>
    </submittedName>
</protein>
<dbReference type="Pfam" id="PF02225">
    <property type="entry name" value="PA"/>
    <property type="match status" value="1"/>
</dbReference>
<reference evidence="5 6" key="1">
    <citation type="submission" date="2018-04" db="EMBL/GenBank/DDBJ databases">
        <title>Genomic Encyclopedia of Archaeal and Bacterial Type Strains, Phase II (KMG-II): from individual species to whole genera.</title>
        <authorList>
            <person name="Goeker M."/>
        </authorList>
    </citation>
    <scope>NUCLEOTIDE SEQUENCE [LARGE SCALE GENOMIC DNA]</scope>
    <source>
        <strain evidence="5 6">DSM 45787</strain>
    </source>
</reference>
<dbReference type="InterPro" id="IPR003137">
    <property type="entry name" value="PA_domain"/>
</dbReference>
<dbReference type="InterPro" id="IPR046450">
    <property type="entry name" value="PA_dom_sf"/>
</dbReference>
<feature type="compositionally biased region" description="Basic and acidic residues" evidence="1">
    <location>
        <begin position="442"/>
        <end position="454"/>
    </location>
</feature>
<evidence type="ECO:0000313" key="5">
    <source>
        <dbReference type="EMBL" id="PTX55359.1"/>
    </source>
</evidence>
<dbReference type="Gene3D" id="3.50.30.30">
    <property type="match status" value="1"/>
</dbReference>
<dbReference type="GO" id="GO:0006508">
    <property type="term" value="P:proteolysis"/>
    <property type="evidence" value="ECO:0007669"/>
    <property type="project" value="InterPro"/>
</dbReference>
<feature type="domain" description="Peptidase M28" evidence="4">
    <location>
        <begin position="234"/>
        <end position="420"/>
    </location>
</feature>
<keyword evidence="5" id="KW-0031">Aminopeptidase</keyword>